<gene>
    <name evidence="5" type="ORF">QQX04_04470</name>
</gene>
<dbReference type="InterPro" id="IPR003439">
    <property type="entry name" value="ABC_transporter-like_ATP-bd"/>
</dbReference>
<dbReference type="PROSITE" id="PS00211">
    <property type="entry name" value="ABC_TRANSPORTER_1"/>
    <property type="match status" value="1"/>
</dbReference>
<dbReference type="Pfam" id="PF08402">
    <property type="entry name" value="TOBE_2"/>
    <property type="match status" value="1"/>
</dbReference>
<comment type="caution">
    <text evidence="5">The sequence shown here is derived from an EMBL/GenBank/DDBJ whole genome shotgun (WGS) entry which is preliminary data.</text>
</comment>
<dbReference type="InterPro" id="IPR012340">
    <property type="entry name" value="NA-bd_OB-fold"/>
</dbReference>
<keyword evidence="6" id="KW-1185">Reference proteome</keyword>
<evidence type="ECO:0000256" key="3">
    <source>
        <dbReference type="ARBA" id="ARBA00022840"/>
    </source>
</evidence>
<dbReference type="PANTHER" id="PTHR43875:SF1">
    <property type="entry name" value="OSMOPROTECTIVE COMPOUNDS UPTAKE ATP-BINDING PROTEIN GGTA"/>
    <property type="match status" value="1"/>
</dbReference>
<dbReference type="SMART" id="SM00382">
    <property type="entry name" value="AAA"/>
    <property type="match status" value="1"/>
</dbReference>
<dbReference type="Proteomes" id="UP001172738">
    <property type="component" value="Unassembled WGS sequence"/>
</dbReference>
<dbReference type="InterPro" id="IPR017871">
    <property type="entry name" value="ABC_transporter-like_CS"/>
</dbReference>
<dbReference type="Pfam" id="PF00005">
    <property type="entry name" value="ABC_tran"/>
    <property type="match status" value="1"/>
</dbReference>
<proteinExistence type="predicted"/>
<dbReference type="SUPFAM" id="SSF50331">
    <property type="entry name" value="MOP-like"/>
    <property type="match status" value="1"/>
</dbReference>
<feature type="domain" description="ABC transporter" evidence="4">
    <location>
        <begin position="4"/>
        <end position="252"/>
    </location>
</feature>
<dbReference type="EMBL" id="JAUHPV010000002">
    <property type="protein sequence ID" value="MDN4472245.1"/>
    <property type="molecule type" value="Genomic_DNA"/>
</dbReference>
<dbReference type="InterPro" id="IPR013611">
    <property type="entry name" value="Transp-assoc_OB_typ2"/>
</dbReference>
<evidence type="ECO:0000313" key="5">
    <source>
        <dbReference type="EMBL" id="MDN4472245.1"/>
    </source>
</evidence>
<protein>
    <submittedName>
        <fullName evidence="5">ABC transporter ATP-binding protein</fullName>
    </submittedName>
</protein>
<keyword evidence="3 5" id="KW-0067">ATP-binding</keyword>
<dbReference type="InterPro" id="IPR027417">
    <property type="entry name" value="P-loop_NTPase"/>
</dbReference>
<keyword evidence="1" id="KW-0813">Transport</keyword>
<evidence type="ECO:0000256" key="1">
    <source>
        <dbReference type="ARBA" id="ARBA00022448"/>
    </source>
</evidence>
<evidence type="ECO:0000259" key="4">
    <source>
        <dbReference type="PROSITE" id="PS50893"/>
    </source>
</evidence>
<dbReference type="SUPFAM" id="SSF52540">
    <property type="entry name" value="P-loop containing nucleoside triphosphate hydrolases"/>
    <property type="match status" value="1"/>
</dbReference>
<evidence type="ECO:0000256" key="2">
    <source>
        <dbReference type="ARBA" id="ARBA00022741"/>
    </source>
</evidence>
<reference evidence="5" key="1">
    <citation type="submission" date="2023-06" db="EMBL/GenBank/DDBJ databases">
        <title>SYSU T00b26.</title>
        <authorList>
            <person name="Gao L."/>
            <person name="Fang B.-Z."/>
            <person name="Li W.-J."/>
        </authorList>
    </citation>
    <scope>NUCLEOTIDE SEQUENCE</scope>
    <source>
        <strain evidence="5">SYSU T00b26</strain>
    </source>
</reference>
<dbReference type="InterPro" id="IPR008995">
    <property type="entry name" value="Mo/tungstate-bd_C_term_dom"/>
</dbReference>
<sequence length="373" mass="40730">MPQLQFSSVAKSYGDTQVLEPFDASVDSGEFLVLLGPSGCGKSTLLRMIAGLTEITSGELLFDGETVNEWDVRKRDIAFVFQSYALYPQMTVRQNIAFPLVMDRMKPWQHLPILGSIIRSRLMHRPEIAGEVDRIAEQLSLVPYLDRRPGALSGGQRQRVALARSLVRDPSLYLLDEPLSNLDAKLRTQMRVDITALHQKVGKTFVYVTHDQIEAMTMATRIIVMDHGRIQQIGTPDEVYDNPANTFVATFVGSPAMNLISPDIVAAHPTAFEPGIAASGAIVGVRPEHLMLADEGAPGLPVTVEVVERTGAEAIIACQPQGQEGDESRILVRASHTQRRVMGEACVLQLDPAHVSLFDAATGVRVPQTSTVG</sequence>
<dbReference type="Gene3D" id="2.40.50.140">
    <property type="entry name" value="Nucleic acid-binding proteins"/>
    <property type="match status" value="1"/>
</dbReference>
<name>A0ABT8FZB9_9MICO</name>
<accession>A0ABT8FZB9</accession>
<dbReference type="InterPro" id="IPR003593">
    <property type="entry name" value="AAA+_ATPase"/>
</dbReference>
<dbReference type="Gene3D" id="2.40.50.100">
    <property type="match status" value="1"/>
</dbReference>
<dbReference type="Gene3D" id="3.40.50.300">
    <property type="entry name" value="P-loop containing nucleotide triphosphate hydrolases"/>
    <property type="match status" value="1"/>
</dbReference>
<dbReference type="GO" id="GO:0005524">
    <property type="term" value="F:ATP binding"/>
    <property type="evidence" value="ECO:0007669"/>
    <property type="project" value="UniProtKB-KW"/>
</dbReference>
<evidence type="ECO:0000313" key="6">
    <source>
        <dbReference type="Proteomes" id="UP001172738"/>
    </source>
</evidence>
<dbReference type="PANTHER" id="PTHR43875">
    <property type="entry name" value="MALTODEXTRIN IMPORT ATP-BINDING PROTEIN MSMX"/>
    <property type="match status" value="1"/>
</dbReference>
<dbReference type="PROSITE" id="PS50893">
    <property type="entry name" value="ABC_TRANSPORTER_2"/>
    <property type="match status" value="1"/>
</dbReference>
<organism evidence="5 6">
    <name type="scientific">Demequina zhanjiangensis</name>
    <dbReference type="NCBI Taxonomy" id="3051659"/>
    <lineage>
        <taxon>Bacteria</taxon>
        <taxon>Bacillati</taxon>
        <taxon>Actinomycetota</taxon>
        <taxon>Actinomycetes</taxon>
        <taxon>Micrococcales</taxon>
        <taxon>Demequinaceae</taxon>
        <taxon>Demequina</taxon>
    </lineage>
</organism>
<keyword evidence="2" id="KW-0547">Nucleotide-binding</keyword>
<dbReference type="RefSeq" id="WP_301126647.1">
    <property type="nucleotide sequence ID" value="NZ_JAUHPV010000002.1"/>
</dbReference>
<dbReference type="InterPro" id="IPR047641">
    <property type="entry name" value="ABC_transpr_MalK/UgpC-like"/>
</dbReference>